<dbReference type="AlphaFoldDB" id="A0AAQ0LQT2"/>
<organism evidence="2 4">
    <name type="scientific">Bacteroides intestinalis</name>
    <dbReference type="NCBI Taxonomy" id="329854"/>
    <lineage>
        <taxon>Bacteria</taxon>
        <taxon>Pseudomonadati</taxon>
        <taxon>Bacteroidota</taxon>
        <taxon>Bacteroidia</taxon>
        <taxon>Bacteroidales</taxon>
        <taxon>Bacteroidaceae</taxon>
        <taxon>Bacteroides</taxon>
    </lineage>
</organism>
<dbReference type="EMBL" id="QRQM01000001">
    <property type="protein sequence ID" value="RHN10504.1"/>
    <property type="molecule type" value="Genomic_DNA"/>
</dbReference>
<dbReference type="InterPro" id="IPR013783">
    <property type="entry name" value="Ig-like_fold"/>
</dbReference>
<keyword evidence="1" id="KW-0732">Signal</keyword>
<reference evidence="4 5" key="1">
    <citation type="submission" date="2018-08" db="EMBL/GenBank/DDBJ databases">
        <title>A genome reference for cultivated species of the human gut microbiota.</title>
        <authorList>
            <person name="Zou Y."/>
            <person name="Xue W."/>
            <person name="Luo G."/>
        </authorList>
    </citation>
    <scope>NUCLEOTIDE SEQUENCE [LARGE SCALE GENOMIC DNA]</scope>
    <source>
        <strain evidence="2 4">AF19-10AC</strain>
        <strain evidence="3 5">AF31-23</strain>
    </source>
</reference>
<accession>A0AAQ0LQT2</accession>
<feature type="signal peptide" evidence="1">
    <location>
        <begin position="1"/>
        <end position="21"/>
    </location>
</feature>
<evidence type="ECO:0000313" key="3">
    <source>
        <dbReference type="EMBL" id="RHN10504.1"/>
    </source>
</evidence>
<evidence type="ECO:0000256" key="1">
    <source>
        <dbReference type="SAM" id="SignalP"/>
    </source>
</evidence>
<dbReference type="RefSeq" id="WP_115503330.1">
    <property type="nucleotide sequence ID" value="NZ_CABMMK010000006.1"/>
</dbReference>
<sequence length="141" mass="15178">MRKKQLVLLSFLAIGSFFCGSCEKDIKTPGVFEPLYLDFSVSDTLGNQYTGDSIIIPSTANMMVFKITTNCSWSAKCQNKAGLSGWMSIPSSPRGGGDATITSTVSNNKTKNDRKVYYSVIAGDSAIVKTVVIVQPHVVAN</sequence>
<protein>
    <recommendedName>
        <fullName evidence="6">BACON domain-containing protein</fullName>
    </recommendedName>
</protein>
<name>A0AAQ0LQT2_9BACE</name>
<evidence type="ECO:0008006" key="6">
    <source>
        <dbReference type="Google" id="ProtNLM"/>
    </source>
</evidence>
<evidence type="ECO:0000313" key="2">
    <source>
        <dbReference type="EMBL" id="RGT55693.1"/>
    </source>
</evidence>
<proteinExistence type="predicted"/>
<dbReference type="Gene3D" id="2.60.40.10">
    <property type="entry name" value="Immunoglobulins"/>
    <property type="match status" value="1"/>
</dbReference>
<dbReference type="EMBL" id="QRWT01000003">
    <property type="protein sequence ID" value="RGT55693.1"/>
    <property type="molecule type" value="Genomic_DNA"/>
</dbReference>
<comment type="caution">
    <text evidence="2">The sequence shown here is derived from an EMBL/GenBank/DDBJ whole genome shotgun (WGS) entry which is preliminary data.</text>
</comment>
<evidence type="ECO:0000313" key="4">
    <source>
        <dbReference type="Proteomes" id="UP000284772"/>
    </source>
</evidence>
<feature type="chain" id="PRO_5042965344" description="BACON domain-containing protein" evidence="1">
    <location>
        <begin position="22"/>
        <end position="141"/>
    </location>
</feature>
<gene>
    <name evidence="2" type="ORF">DWX27_05045</name>
    <name evidence="3" type="ORF">DWZ32_00330</name>
</gene>
<evidence type="ECO:0000313" key="5">
    <source>
        <dbReference type="Proteomes" id="UP000286003"/>
    </source>
</evidence>
<dbReference type="Proteomes" id="UP000284772">
    <property type="component" value="Unassembled WGS sequence"/>
</dbReference>
<dbReference type="Proteomes" id="UP000286003">
    <property type="component" value="Unassembled WGS sequence"/>
</dbReference>